<dbReference type="GeneID" id="112278728"/>
<feature type="compositionally biased region" description="Polar residues" evidence="4">
    <location>
        <begin position="296"/>
        <end position="310"/>
    </location>
</feature>
<evidence type="ECO:0000256" key="1">
    <source>
        <dbReference type="ARBA" id="ARBA00004286"/>
    </source>
</evidence>
<name>A0A7I4CZ17_PHYPA</name>
<dbReference type="SUPFAM" id="SSF88697">
    <property type="entry name" value="PUA domain-like"/>
    <property type="match status" value="1"/>
</dbReference>
<feature type="region of interest" description="Disordered" evidence="4">
    <location>
        <begin position="490"/>
        <end position="512"/>
    </location>
</feature>
<evidence type="ECO:0000313" key="7">
    <source>
        <dbReference type="Proteomes" id="UP000006727"/>
    </source>
</evidence>
<feature type="compositionally biased region" description="Polar residues" evidence="4">
    <location>
        <begin position="338"/>
        <end position="355"/>
    </location>
</feature>
<dbReference type="InterPro" id="IPR003105">
    <property type="entry name" value="SRA_YDG"/>
</dbReference>
<reference evidence="6 7" key="1">
    <citation type="journal article" date="2008" name="Science">
        <title>The Physcomitrella genome reveals evolutionary insights into the conquest of land by plants.</title>
        <authorList>
            <person name="Rensing S."/>
            <person name="Lang D."/>
            <person name="Zimmer A."/>
            <person name="Terry A."/>
            <person name="Salamov A."/>
            <person name="Shapiro H."/>
            <person name="Nishiyama T."/>
            <person name="Perroud P.-F."/>
            <person name="Lindquist E."/>
            <person name="Kamisugi Y."/>
            <person name="Tanahashi T."/>
            <person name="Sakakibara K."/>
            <person name="Fujita T."/>
            <person name="Oishi K."/>
            <person name="Shin-I T."/>
            <person name="Kuroki Y."/>
            <person name="Toyoda A."/>
            <person name="Suzuki Y."/>
            <person name="Hashimoto A."/>
            <person name="Yamaguchi K."/>
            <person name="Sugano A."/>
            <person name="Kohara Y."/>
            <person name="Fujiyama A."/>
            <person name="Anterola A."/>
            <person name="Aoki S."/>
            <person name="Ashton N."/>
            <person name="Barbazuk W.B."/>
            <person name="Barker E."/>
            <person name="Bennetzen J."/>
            <person name="Bezanilla M."/>
            <person name="Blankenship R."/>
            <person name="Cho S.H."/>
            <person name="Dutcher S."/>
            <person name="Estelle M."/>
            <person name="Fawcett J.A."/>
            <person name="Gundlach H."/>
            <person name="Hanada K."/>
            <person name="Heyl A."/>
            <person name="Hicks K.A."/>
            <person name="Hugh J."/>
            <person name="Lohr M."/>
            <person name="Mayer K."/>
            <person name="Melkozernov A."/>
            <person name="Murata T."/>
            <person name="Nelson D."/>
            <person name="Pils B."/>
            <person name="Prigge M."/>
            <person name="Reiss B."/>
            <person name="Renner T."/>
            <person name="Rombauts S."/>
            <person name="Rushton P."/>
            <person name="Sanderfoot A."/>
            <person name="Schween G."/>
            <person name="Shiu S.-H."/>
            <person name="Stueber K."/>
            <person name="Theodoulou F.L."/>
            <person name="Tu H."/>
            <person name="Van de Peer Y."/>
            <person name="Verrier P.J."/>
            <person name="Waters E."/>
            <person name="Wood A."/>
            <person name="Yang L."/>
            <person name="Cove D."/>
            <person name="Cuming A."/>
            <person name="Hasebe M."/>
            <person name="Lucas S."/>
            <person name="Mishler D.B."/>
            <person name="Reski R."/>
            <person name="Grigoriev I."/>
            <person name="Quatrano R.S."/>
            <person name="Boore J.L."/>
        </authorList>
    </citation>
    <scope>NUCLEOTIDE SEQUENCE [LARGE SCALE GENOMIC DNA]</scope>
    <source>
        <strain evidence="6 7">cv. Gransden 2004</strain>
    </source>
</reference>
<dbReference type="InterPro" id="IPR051357">
    <property type="entry name" value="H3K9_HMTase_SUVAR3-9"/>
</dbReference>
<feature type="compositionally biased region" description="Basic and acidic residues" evidence="4">
    <location>
        <begin position="314"/>
        <end position="332"/>
    </location>
</feature>
<dbReference type="Proteomes" id="UP000006727">
    <property type="component" value="Chromosome 2"/>
</dbReference>
<evidence type="ECO:0000256" key="4">
    <source>
        <dbReference type="SAM" id="MobiDB-lite"/>
    </source>
</evidence>
<dbReference type="PANTHER" id="PTHR45660">
    <property type="entry name" value="HISTONE-LYSINE N-METHYLTRANSFERASE SETMAR"/>
    <property type="match status" value="1"/>
</dbReference>
<gene>
    <name evidence="6" type="primary">LOC112278728</name>
</gene>
<dbReference type="AlphaFoldDB" id="A0A7I4CZ17"/>
<protein>
    <recommendedName>
        <fullName evidence="5">YDG domain-containing protein</fullName>
    </recommendedName>
</protein>
<reference evidence="6" key="3">
    <citation type="submission" date="2020-12" db="UniProtKB">
        <authorList>
            <consortium name="EnsemblPlants"/>
        </authorList>
    </citation>
    <scope>IDENTIFICATION</scope>
</reference>
<comment type="subcellular location">
    <subcellularLocation>
        <location evidence="1">Chromosome</location>
    </subcellularLocation>
    <subcellularLocation>
        <location evidence="3">Nucleus</location>
    </subcellularLocation>
</comment>
<feature type="region of interest" description="Disordered" evidence="4">
    <location>
        <begin position="102"/>
        <end position="125"/>
    </location>
</feature>
<dbReference type="GO" id="GO:0005694">
    <property type="term" value="C:chromosome"/>
    <property type="evidence" value="ECO:0007669"/>
    <property type="project" value="UniProtKB-SubCell"/>
</dbReference>
<dbReference type="EMBL" id="ABEU02000002">
    <property type="status" value="NOT_ANNOTATED_CDS"/>
    <property type="molecule type" value="Genomic_DNA"/>
</dbReference>
<sequence>MKEAKVELSVDLPVDPRIVSSSVSEGLSNNRVAGSLHARNSSAGLTSLKRTHQGLEEALVVKRVKLESGARSSQKSLSDDVRNLAGPLRDIADRLKQHSILGGNGDQYNDDQNMDVGTGDGGHVVVDKKANSSVEPMEVNPNQQLTSVIDAHIERTNQSSLLKDREMDNGSCQNMVADGLNEGSKQASALANISESIGTQTRTDLSDLLNDLSADDSEDFDEDKSIQWRSAVKSEPGSSCQLERGSQLGSAVKFEPGNSSQLERSSQLGSTVKFEPGNSSPLERSPQLGSPVKFETGNSSPLERSSQLGSTVKLEVRSTRQVPDRDAGDNVGERPVLSSITTSGGFQHTLPSAPQTLDDVSVRDIKSSVVPPPTGTPSPGYEHNLGVPSDQSVPPARRPISDSLHCDGFQTLGTQAILHAKQAGTMLQNTVQGGKPTLGIALQFPPTNNTPDLATAGNIQPSGMVRDSQVQADQAVPRVSSTFEQACHVRDGASSGEQVRSSHGGGPPTSTAVVPYCSGSANRISLGPFSMHTAQMTSGDGCTNILQNINGINEKHNSRQSQACPPNSADLSIGANKVEPNLYHSGSLGPQNYPVHNQLALVKQNYDTTVSTPRFEVARALQQYHNYIIKAKQDRAEQLSRRESTTNESVKEGYSRGLECRPDIVAYNELKKNKEDVNPGVLVGDLPGVEVGDKFTYRHQMAVVGLHRLPNVGIDYGYTFPDNTITATAIVLMPKAGYVDDVDNGDTILYTGQGGRLKRNQGAPFVCDQKLTKGNLALATNHDRKLPVRVIRGHSDLTNKSTSLLGYTYDGLYVITQYEYSTGMNGFKVYKFTMQRLDGQPPIPPCLPGCTAHSWNDAKGALSAQPLQVVAPVPMDEVDVKQICAPGEHVHASSSQNAPQT</sequence>
<accession>A0A7I4CZ17</accession>
<dbReference type="PANTHER" id="PTHR45660:SF13">
    <property type="entry name" value="HISTONE-LYSINE N-METHYLTRANSFERASE SETMAR"/>
    <property type="match status" value="1"/>
</dbReference>
<feature type="compositionally biased region" description="Polar residues" evidence="4">
    <location>
        <begin position="257"/>
        <end position="270"/>
    </location>
</feature>
<dbReference type="Pfam" id="PF02182">
    <property type="entry name" value="SAD_SRA"/>
    <property type="match status" value="1"/>
</dbReference>
<dbReference type="RefSeq" id="XP_024368176.1">
    <property type="nucleotide sequence ID" value="XM_024512408.2"/>
</dbReference>
<dbReference type="Gramene" id="Pp3c2_16540V3.8">
    <property type="protein sequence ID" value="Pp3c2_16540V3.8"/>
    <property type="gene ID" value="Pp3c2_16540"/>
</dbReference>
<evidence type="ECO:0000256" key="3">
    <source>
        <dbReference type="PROSITE-ProRule" id="PRU00358"/>
    </source>
</evidence>
<keyword evidence="2 3" id="KW-0539">Nucleus</keyword>
<feature type="domain" description="YDG" evidence="5">
    <location>
        <begin position="684"/>
        <end position="836"/>
    </location>
</feature>
<dbReference type="SMART" id="SM00466">
    <property type="entry name" value="SRA"/>
    <property type="match status" value="1"/>
</dbReference>
<reference evidence="6 7" key="2">
    <citation type="journal article" date="2018" name="Plant J.">
        <title>The Physcomitrella patens chromosome-scale assembly reveals moss genome structure and evolution.</title>
        <authorList>
            <person name="Lang D."/>
            <person name="Ullrich K.K."/>
            <person name="Murat F."/>
            <person name="Fuchs J."/>
            <person name="Jenkins J."/>
            <person name="Haas F.B."/>
            <person name="Piednoel M."/>
            <person name="Gundlach H."/>
            <person name="Van Bel M."/>
            <person name="Meyberg R."/>
            <person name="Vives C."/>
            <person name="Morata J."/>
            <person name="Symeonidi A."/>
            <person name="Hiss M."/>
            <person name="Muchero W."/>
            <person name="Kamisugi Y."/>
            <person name="Saleh O."/>
            <person name="Blanc G."/>
            <person name="Decker E.L."/>
            <person name="van Gessel N."/>
            <person name="Grimwood J."/>
            <person name="Hayes R.D."/>
            <person name="Graham S.W."/>
            <person name="Gunter L.E."/>
            <person name="McDaniel S.F."/>
            <person name="Hoernstein S.N.W."/>
            <person name="Larsson A."/>
            <person name="Li F.W."/>
            <person name="Perroud P.F."/>
            <person name="Phillips J."/>
            <person name="Ranjan P."/>
            <person name="Rokshar D.S."/>
            <person name="Rothfels C.J."/>
            <person name="Schneider L."/>
            <person name="Shu S."/>
            <person name="Stevenson D.W."/>
            <person name="Thummler F."/>
            <person name="Tillich M."/>
            <person name="Villarreal Aguilar J.C."/>
            <person name="Widiez T."/>
            <person name="Wong G.K."/>
            <person name="Wymore A."/>
            <person name="Zhang Y."/>
            <person name="Zimmer A.D."/>
            <person name="Quatrano R.S."/>
            <person name="Mayer K.F.X."/>
            <person name="Goodstein D."/>
            <person name="Casacuberta J.M."/>
            <person name="Vandepoele K."/>
            <person name="Reski R."/>
            <person name="Cuming A.C."/>
            <person name="Tuskan G.A."/>
            <person name="Maumus F."/>
            <person name="Salse J."/>
            <person name="Schmutz J."/>
            <person name="Rensing S.A."/>
        </authorList>
    </citation>
    <scope>NUCLEOTIDE SEQUENCE [LARGE SCALE GENOMIC DNA]</scope>
    <source>
        <strain evidence="6 7">cv. Gransden 2004</strain>
    </source>
</reference>
<dbReference type="Gene3D" id="2.30.280.10">
    <property type="entry name" value="SRA-YDG"/>
    <property type="match status" value="1"/>
</dbReference>
<organism evidence="6 7">
    <name type="scientific">Physcomitrium patens</name>
    <name type="common">Spreading-leaved earth moss</name>
    <name type="synonym">Physcomitrella patens</name>
    <dbReference type="NCBI Taxonomy" id="3218"/>
    <lineage>
        <taxon>Eukaryota</taxon>
        <taxon>Viridiplantae</taxon>
        <taxon>Streptophyta</taxon>
        <taxon>Embryophyta</taxon>
        <taxon>Bryophyta</taxon>
        <taxon>Bryophytina</taxon>
        <taxon>Bryopsida</taxon>
        <taxon>Funariidae</taxon>
        <taxon>Funariales</taxon>
        <taxon>Funariaceae</taxon>
        <taxon>Physcomitrium</taxon>
    </lineage>
</organism>
<keyword evidence="7" id="KW-1185">Reference proteome</keyword>
<dbReference type="GO" id="GO:0005634">
    <property type="term" value="C:nucleus"/>
    <property type="evidence" value="ECO:0007669"/>
    <property type="project" value="UniProtKB-SubCell"/>
</dbReference>
<dbReference type="InterPro" id="IPR015947">
    <property type="entry name" value="PUA-like_sf"/>
</dbReference>
<dbReference type="PROSITE" id="PS51015">
    <property type="entry name" value="YDG"/>
    <property type="match status" value="1"/>
</dbReference>
<dbReference type="EnsemblPlants" id="Pp3c2_16540V3.8">
    <property type="protein sequence ID" value="Pp3c2_16540V3.8"/>
    <property type="gene ID" value="Pp3c2_16540"/>
</dbReference>
<evidence type="ECO:0000259" key="5">
    <source>
        <dbReference type="PROSITE" id="PS51015"/>
    </source>
</evidence>
<proteinExistence type="predicted"/>
<dbReference type="EnsemblPlants" id="Pp3c2_16540V3.2">
    <property type="protein sequence ID" value="Pp3c2_16540V3.2"/>
    <property type="gene ID" value="Pp3c2_16540"/>
</dbReference>
<feature type="region of interest" description="Disordered" evidence="4">
    <location>
        <begin position="254"/>
        <end position="397"/>
    </location>
</feature>
<dbReference type="InterPro" id="IPR036987">
    <property type="entry name" value="SRA-YDG_sf"/>
</dbReference>
<dbReference type="Gramene" id="Pp3c2_16540V3.2">
    <property type="protein sequence ID" value="Pp3c2_16540V3.2"/>
    <property type="gene ID" value="Pp3c2_16540"/>
</dbReference>
<evidence type="ECO:0000256" key="2">
    <source>
        <dbReference type="ARBA" id="ARBA00023242"/>
    </source>
</evidence>
<evidence type="ECO:0000313" key="6">
    <source>
        <dbReference type="EnsemblPlants" id="Pp3c2_16540V3.8"/>
    </source>
</evidence>